<evidence type="ECO:0000256" key="13">
    <source>
        <dbReference type="SAM" id="Phobius"/>
    </source>
</evidence>
<comment type="similarity">
    <text evidence="2">Belongs to the ATP-dependent AMP-binding enzyme family.</text>
</comment>
<dbReference type="Pfam" id="PF00441">
    <property type="entry name" value="Acyl-CoA_dh_1"/>
    <property type="match status" value="1"/>
</dbReference>
<dbReference type="InterPro" id="IPR013786">
    <property type="entry name" value="AcylCoA_DH/ox_N"/>
</dbReference>
<dbReference type="GO" id="GO:0071766">
    <property type="term" value="P:Actinobacterium-type cell wall biogenesis"/>
    <property type="evidence" value="ECO:0007669"/>
    <property type="project" value="UniProtKB-ARBA"/>
</dbReference>
<dbReference type="InterPro" id="IPR042099">
    <property type="entry name" value="ANL_N_sf"/>
</dbReference>
<evidence type="ECO:0000256" key="6">
    <source>
        <dbReference type="ARBA" id="ARBA00022598"/>
    </source>
</evidence>
<dbReference type="GO" id="GO:0016627">
    <property type="term" value="F:oxidoreductase activity, acting on the CH-CH group of donors"/>
    <property type="evidence" value="ECO:0007669"/>
    <property type="project" value="InterPro"/>
</dbReference>
<dbReference type="InterPro" id="IPR009075">
    <property type="entry name" value="AcylCo_DH/oxidase_C"/>
</dbReference>
<evidence type="ECO:0000256" key="1">
    <source>
        <dbReference type="ARBA" id="ARBA00001974"/>
    </source>
</evidence>
<evidence type="ECO:0000256" key="3">
    <source>
        <dbReference type="ARBA" id="ARBA00009347"/>
    </source>
</evidence>
<dbReference type="OrthoDB" id="9803968at2"/>
<dbReference type="SUPFAM" id="SSF56645">
    <property type="entry name" value="Acyl-CoA dehydrogenase NM domain-like"/>
    <property type="match status" value="1"/>
</dbReference>
<dbReference type="GO" id="GO:0006633">
    <property type="term" value="P:fatty acid biosynthetic process"/>
    <property type="evidence" value="ECO:0007669"/>
    <property type="project" value="TreeGrafter"/>
</dbReference>
<keyword evidence="11" id="KW-0175">Coiled coil</keyword>
<feature type="coiled-coil region" evidence="11">
    <location>
        <begin position="1110"/>
        <end position="1144"/>
    </location>
</feature>
<dbReference type="Gene3D" id="3.40.50.12780">
    <property type="entry name" value="N-terminal domain of ligase-like"/>
    <property type="match status" value="1"/>
</dbReference>
<keyword evidence="7" id="KW-0285">Flavoprotein</keyword>
<keyword evidence="8" id="KW-0274">FAD</keyword>
<dbReference type="PANTHER" id="PTHR22754:SF32">
    <property type="entry name" value="DISCO-INTERACTING PROTEIN 2"/>
    <property type="match status" value="1"/>
</dbReference>
<keyword evidence="13" id="KW-1133">Transmembrane helix</keyword>
<dbReference type="InterPro" id="IPR006091">
    <property type="entry name" value="Acyl-CoA_Oxase/DH_mid-dom"/>
</dbReference>
<dbReference type="Pfam" id="PF02771">
    <property type="entry name" value="Acyl-CoA_dh_N"/>
    <property type="match status" value="1"/>
</dbReference>
<dbReference type="Pfam" id="PF02770">
    <property type="entry name" value="Acyl-CoA_dh_M"/>
    <property type="match status" value="1"/>
</dbReference>
<keyword evidence="16" id="KW-1185">Reference proteome</keyword>
<dbReference type="InterPro" id="IPR046373">
    <property type="entry name" value="Acyl-CoA_Oxase/DH_mid-dom_sf"/>
</dbReference>
<evidence type="ECO:0000256" key="2">
    <source>
        <dbReference type="ARBA" id="ARBA00006432"/>
    </source>
</evidence>
<dbReference type="InterPro" id="IPR040097">
    <property type="entry name" value="FAAL/FAAC"/>
</dbReference>
<dbReference type="SMART" id="SM00823">
    <property type="entry name" value="PKS_PP"/>
    <property type="match status" value="1"/>
</dbReference>
<dbReference type="Gene3D" id="2.40.110.10">
    <property type="entry name" value="Butyryl-CoA Dehydrogenase, subunit A, domain 2"/>
    <property type="match status" value="1"/>
</dbReference>
<dbReference type="InterPro" id="IPR037069">
    <property type="entry name" value="AcylCoA_DH/ox_N_sf"/>
</dbReference>
<dbReference type="GO" id="GO:0016874">
    <property type="term" value="F:ligase activity"/>
    <property type="evidence" value="ECO:0007669"/>
    <property type="project" value="UniProtKB-KW"/>
</dbReference>
<evidence type="ECO:0000256" key="10">
    <source>
        <dbReference type="ARBA" id="ARBA00023098"/>
    </source>
</evidence>
<evidence type="ECO:0000313" key="15">
    <source>
        <dbReference type="EMBL" id="PSB03926.1"/>
    </source>
</evidence>
<dbReference type="PROSITE" id="PS00012">
    <property type="entry name" value="PHOSPHOPANTETHEINE"/>
    <property type="match status" value="1"/>
</dbReference>
<accession>A0A2T1C6R0</accession>
<dbReference type="SMART" id="SM01294">
    <property type="entry name" value="PKS_PP_betabranch"/>
    <property type="match status" value="1"/>
</dbReference>
<dbReference type="Gene3D" id="1.10.1200.10">
    <property type="entry name" value="ACP-like"/>
    <property type="match status" value="1"/>
</dbReference>
<dbReference type="CDD" id="cd05931">
    <property type="entry name" value="FAAL"/>
    <property type="match status" value="1"/>
</dbReference>
<dbReference type="RefSeq" id="WP_106287761.1">
    <property type="nucleotide sequence ID" value="NZ_CAWNTC010000230.1"/>
</dbReference>
<dbReference type="InterPro" id="IPR009081">
    <property type="entry name" value="PP-bd_ACP"/>
</dbReference>
<sequence length="1336" mass="146424">MVNIQNQPKNNRIAEFANLVELLRWRASEQGNNKAYTFLEDGEQESANLTYQQLDLQARAIAASLQTIAKKGDRALLLYPSGLEFIAAFLGCLYAGVVAVPAYPPRPNQKIVRLKSVVADAQAHIALTTKSLLPKIREQFAEESELTAIKWLATDAVEVNLAANWKLPEICSDTLAFLQYTSGSTGNPKGVMVSHNNLMHNERLIKMAFGHSQKTIFVGWLPLFHDMGLIGNVLQPLYLGIPCVLMAPTAFLQKPIRWLQAISRYKATTSGGPNFAYELCARKITPEQCEGLDLSSWDVAFNGSEPIRAEVLEQFASAFKPCGFKRQAFYPCYGMAETTLFVSGGLKNAPPVLYPVDTAALAENRVVAAFGNEGKSQTIVGCGQTFFDKIAIANPETKTLSSPNEVGEIWVSGQSVAQGYWNRQELTQETFNAYLADTNQGPFLRTGDLGFMKEDGEIFITGRLKDVLIIRGRNHYPQDIELTVEKSHAALREGCGAAVTIEVDGSEKLVIVQEVERTHLRKLNVDEVVEAIRKAVSQEHELAVHAVNLLKTTSIPKTSSGKLQRHACKARFIDGTLESVGSWMMGEIGKDGRDVAPLPLENVEDARDVTPLRLGDDAPVDEFTSPEISRERADRLIDWVREYANKRLNSRLMDERRCIAPYVVLDLGNQGFFGMQVPEKYGGLGLRTSDMVRVIEQVAAIDLSLATFIGVNNTLGVRPIQRYATAEMKAQILPILAQGRQLAAFAVTEPGAGSAVRSVSSKAIPDGQGGWKLRGTKIWSGSSAWAGFINVFAQVVDENDQPDGFAGFVVPQGSPGLRMGPEALTMGMRAMVQNTVYLEDVPVTRANLLGEIGQGFVAAQDTMMFARLGIAAMSLGGMKRCFQIMHRYGSNRTIATGRLLDNPVTLCRMNELGNAIATVDTLVSTVTGLMDAGVEVPEEALVACKTSAPEFFWKGVDNLVQLLGGRGYVESNLVPQMFRDARLFRIFEGPTETLNMHLGSSVVHNSEPLFRFLSQTLGMPQIADNLRNAGAQIKERCLSSPSAVGETSSALRWAYILTGELATYGILLAILKYRHSAKLERAIAWIEDCYADKLADAIEASTSQSMLVSVDATNEMLAEYELAIGDLEQTLAGEDLELNDLLRRQAPTRNNKLSVETGRHGDGETRRRGDAEIRISPTLSQNQEMIPTKLPLPQVELQVTAPAKTVSQKHFQPTKVSAEAIQDWVVKWLSQQIKVSTQAINPSKSFADYGMDSVVAVELAQDLGEWLHQPLDATVAWNFPTIKALSVHLASESQSVKPESPSPVVALEPPKVEYGIESLSEAEIARLLADEIAQIR</sequence>
<dbReference type="GO" id="GO:0031177">
    <property type="term" value="F:phosphopantetheine binding"/>
    <property type="evidence" value="ECO:0007669"/>
    <property type="project" value="InterPro"/>
</dbReference>
<evidence type="ECO:0000256" key="11">
    <source>
        <dbReference type="SAM" id="Coils"/>
    </source>
</evidence>
<evidence type="ECO:0000256" key="9">
    <source>
        <dbReference type="ARBA" id="ARBA00022832"/>
    </source>
</evidence>
<dbReference type="Gene3D" id="1.20.140.10">
    <property type="entry name" value="Butyryl-CoA Dehydrogenase, subunit A, domain 3"/>
    <property type="match status" value="1"/>
</dbReference>
<dbReference type="InterPro" id="IPR009100">
    <property type="entry name" value="AcylCoA_DH/oxidase_NM_dom_sf"/>
</dbReference>
<dbReference type="GO" id="GO:0070566">
    <property type="term" value="F:adenylyltransferase activity"/>
    <property type="evidence" value="ECO:0007669"/>
    <property type="project" value="TreeGrafter"/>
</dbReference>
<dbReference type="SUPFAM" id="SSF47336">
    <property type="entry name" value="ACP-like"/>
    <property type="match status" value="1"/>
</dbReference>
<evidence type="ECO:0000313" key="16">
    <source>
        <dbReference type="Proteomes" id="UP000238762"/>
    </source>
</evidence>
<evidence type="ECO:0000256" key="8">
    <source>
        <dbReference type="ARBA" id="ARBA00022827"/>
    </source>
</evidence>
<dbReference type="InterPro" id="IPR006162">
    <property type="entry name" value="Ppantetheine_attach_site"/>
</dbReference>
<dbReference type="Pfam" id="PF00501">
    <property type="entry name" value="AMP-binding"/>
    <property type="match status" value="1"/>
</dbReference>
<dbReference type="SUPFAM" id="SSF56801">
    <property type="entry name" value="Acetyl-CoA synthetase-like"/>
    <property type="match status" value="1"/>
</dbReference>
<keyword evidence="9" id="KW-0276">Fatty acid metabolism</keyword>
<dbReference type="Gene3D" id="1.10.540.10">
    <property type="entry name" value="Acyl-CoA dehydrogenase/oxidase, N-terminal domain"/>
    <property type="match status" value="1"/>
</dbReference>
<reference evidence="15 16" key="1">
    <citation type="submission" date="2018-02" db="EMBL/GenBank/DDBJ databases">
        <authorList>
            <person name="Cohen D.B."/>
            <person name="Kent A.D."/>
        </authorList>
    </citation>
    <scope>NUCLEOTIDE SEQUENCE [LARGE SCALE GENOMIC DNA]</scope>
    <source>
        <strain evidence="15 16">CCAP 1448/3</strain>
    </source>
</reference>
<feature type="region of interest" description="Disordered" evidence="12">
    <location>
        <begin position="1149"/>
        <end position="1168"/>
    </location>
</feature>
<proteinExistence type="inferred from homology"/>
<evidence type="ECO:0000256" key="12">
    <source>
        <dbReference type="SAM" id="MobiDB-lite"/>
    </source>
</evidence>
<dbReference type="FunFam" id="3.40.50.12780:FF:000013">
    <property type="entry name" value="Long-chain-fatty-acid--AMP ligase FadD32"/>
    <property type="match status" value="1"/>
</dbReference>
<feature type="compositionally biased region" description="Basic and acidic residues" evidence="12">
    <location>
        <begin position="1157"/>
        <end position="1168"/>
    </location>
</feature>
<dbReference type="PROSITE" id="PS50075">
    <property type="entry name" value="CARRIER"/>
    <property type="match status" value="1"/>
</dbReference>
<evidence type="ECO:0000256" key="4">
    <source>
        <dbReference type="ARBA" id="ARBA00022450"/>
    </source>
</evidence>
<evidence type="ECO:0000256" key="7">
    <source>
        <dbReference type="ARBA" id="ARBA00022630"/>
    </source>
</evidence>
<organism evidence="15 16">
    <name type="scientific">Merismopedia glauca CCAP 1448/3</name>
    <dbReference type="NCBI Taxonomy" id="1296344"/>
    <lineage>
        <taxon>Bacteria</taxon>
        <taxon>Bacillati</taxon>
        <taxon>Cyanobacteriota</taxon>
        <taxon>Cyanophyceae</taxon>
        <taxon>Synechococcales</taxon>
        <taxon>Merismopediaceae</taxon>
        <taxon>Merismopedia</taxon>
    </lineage>
</organism>
<dbReference type="Gene3D" id="3.30.300.30">
    <property type="match status" value="1"/>
</dbReference>
<dbReference type="InterPro" id="IPR000873">
    <property type="entry name" value="AMP-dep_synth/lig_dom"/>
</dbReference>
<comment type="cofactor">
    <cofactor evidence="1">
        <name>FAD</name>
        <dbReference type="ChEBI" id="CHEBI:57692"/>
    </cofactor>
</comment>
<keyword evidence="4" id="KW-0596">Phosphopantetheine</keyword>
<dbReference type="PANTHER" id="PTHR22754">
    <property type="entry name" value="DISCO-INTERACTING PROTEIN 2 DIP2 -RELATED"/>
    <property type="match status" value="1"/>
</dbReference>
<keyword evidence="13" id="KW-0812">Transmembrane</keyword>
<reference evidence="15 16" key="2">
    <citation type="submission" date="2018-03" db="EMBL/GenBank/DDBJ databases">
        <title>The ancient ancestry and fast evolution of plastids.</title>
        <authorList>
            <person name="Moore K.R."/>
            <person name="Magnabosco C."/>
            <person name="Momper L."/>
            <person name="Gold D.A."/>
            <person name="Bosak T."/>
            <person name="Fournier G.P."/>
        </authorList>
    </citation>
    <scope>NUCLEOTIDE SEQUENCE [LARGE SCALE GENOMIC DNA]</scope>
    <source>
        <strain evidence="15 16">CCAP 1448/3</strain>
    </source>
</reference>
<keyword evidence="10" id="KW-0443">Lipid metabolism</keyword>
<feature type="transmembrane region" description="Helical" evidence="13">
    <location>
        <begin position="76"/>
        <end position="103"/>
    </location>
</feature>
<keyword evidence="13" id="KW-0472">Membrane</keyword>
<dbReference type="SUPFAM" id="SSF47203">
    <property type="entry name" value="Acyl-CoA dehydrogenase C-terminal domain-like"/>
    <property type="match status" value="1"/>
</dbReference>
<keyword evidence="5" id="KW-0597">Phosphoprotein</keyword>
<dbReference type="GO" id="GO:0050660">
    <property type="term" value="F:flavin adenine dinucleotide binding"/>
    <property type="evidence" value="ECO:0007669"/>
    <property type="project" value="InterPro"/>
</dbReference>
<dbReference type="InterPro" id="IPR020845">
    <property type="entry name" value="AMP-binding_CS"/>
</dbReference>
<dbReference type="InterPro" id="IPR036250">
    <property type="entry name" value="AcylCo_DH-like_C"/>
</dbReference>
<dbReference type="GO" id="GO:0005886">
    <property type="term" value="C:plasma membrane"/>
    <property type="evidence" value="ECO:0007669"/>
    <property type="project" value="TreeGrafter"/>
</dbReference>
<dbReference type="Pfam" id="PF23024">
    <property type="entry name" value="AMP-dom_DIP2-like"/>
    <property type="match status" value="1"/>
</dbReference>
<feature type="domain" description="Carrier" evidence="14">
    <location>
        <begin position="1216"/>
        <end position="1293"/>
    </location>
</feature>
<dbReference type="Proteomes" id="UP000238762">
    <property type="component" value="Unassembled WGS sequence"/>
</dbReference>
<dbReference type="InterPro" id="IPR036736">
    <property type="entry name" value="ACP-like_sf"/>
</dbReference>
<keyword evidence="6" id="KW-0436">Ligase</keyword>
<comment type="caution">
    <text evidence="15">The sequence shown here is derived from an EMBL/GenBank/DDBJ whole genome shotgun (WGS) entry which is preliminary data.</text>
</comment>
<protein>
    <submittedName>
        <fullName evidence="15">AMP-dependent synthetase</fullName>
    </submittedName>
</protein>
<dbReference type="CDD" id="cd00567">
    <property type="entry name" value="ACAD"/>
    <property type="match status" value="1"/>
</dbReference>
<dbReference type="PROSITE" id="PS00455">
    <property type="entry name" value="AMP_BINDING"/>
    <property type="match status" value="1"/>
</dbReference>
<dbReference type="InterPro" id="IPR020806">
    <property type="entry name" value="PKS_PP-bd"/>
</dbReference>
<evidence type="ECO:0000259" key="14">
    <source>
        <dbReference type="PROSITE" id="PS50075"/>
    </source>
</evidence>
<dbReference type="InterPro" id="IPR025110">
    <property type="entry name" value="AMP-bd_C"/>
</dbReference>
<evidence type="ECO:0000256" key="5">
    <source>
        <dbReference type="ARBA" id="ARBA00022553"/>
    </source>
</evidence>
<gene>
    <name evidence="15" type="ORF">C7B64_06055</name>
</gene>
<dbReference type="Pfam" id="PF00550">
    <property type="entry name" value="PP-binding"/>
    <property type="match status" value="1"/>
</dbReference>
<dbReference type="EMBL" id="PVWJ01000021">
    <property type="protein sequence ID" value="PSB03926.1"/>
    <property type="molecule type" value="Genomic_DNA"/>
</dbReference>
<dbReference type="InterPro" id="IPR045851">
    <property type="entry name" value="AMP-bd_C_sf"/>
</dbReference>
<comment type="similarity">
    <text evidence="3">Belongs to the acyl-CoA dehydrogenase family.</text>
</comment>
<name>A0A2T1C6R0_9CYAN</name>